<evidence type="ECO:0000313" key="9">
    <source>
        <dbReference type="EMBL" id="EKF55970.1"/>
    </source>
</evidence>
<name>K2PTQ9_9FLAO</name>
<reference evidence="9 10" key="1">
    <citation type="journal article" date="2012" name="J. Bacteriol.">
        <title>Genome Sequence of Galbibacter marinum Type Strain ck-I2-15.</title>
        <authorList>
            <person name="Lai Q."/>
            <person name="Li C."/>
            <person name="Shao Z."/>
        </authorList>
    </citation>
    <scope>NUCLEOTIDE SEQUENCE [LARGE SCALE GENOMIC DNA]</scope>
    <source>
        <strain evidence="10">ck-I2-15</strain>
    </source>
</reference>
<dbReference type="eggNOG" id="COG1696">
    <property type="taxonomic scope" value="Bacteria"/>
</dbReference>
<organism evidence="9 10">
    <name type="scientific">Galbibacter marinus</name>
    <dbReference type="NCBI Taxonomy" id="555500"/>
    <lineage>
        <taxon>Bacteria</taxon>
        <taxon>Pseudomonadati</taxon>
        <taxon>Bacteroidota</taxon>
        <taxon>Flavobacteriia</taxon>
        <taxon>Flavobacteriales</taxon>
        <taxon>Flavobacteriaceae</taxon>
        <taxon>Galbibacter</taxon>
    </lineage>
</organism>
<evidence type="ECO:0000256" key="2">
    <source>
        <dbReference type="ARBA" id="ARBA00010323"/>
    </source>
</evidence>
<keyword evidence="7 9" id="KW-0808">Transferase</keyword>
<proteinExistence type="inferred from homology"/>
<dbReference type="STRING" id="555500.I215_05440"/>
<feature type="transmembrane region" description="Helical" evidence="8">
    <location>
        <begin position="76"/>
        <end position="96"/>
    </location>
</feature>
<dbReference type="AlphaFoldDB" id="K2PTQ9"/>
<keyword evidence="5 8" id="KW-1133">Transmembrane helix</keyword>
<keyword evidence="4 8" id="KW-0812">Transmembrane</keyword>
<feature type="transmembrane region" description="Helical" evidence="8">
    <location>
        <begin position="5"/>
        <end position="22"/>
    </location>
</feature>
<dbReference type="RefSeq" id="WP_008990960.1">
    <property type="nucleotide sequence ID" value="NZ_AMSG01000004.1"/>
</dbReference>
<feature type="transmembrane region" description="Helical" evidence="8">
    <location>
        <begin position="240"/>
        <end position="264"/>
    </location>
</feature>
<sequence length="482" mass="57547">MLFNSFDFLFFFPIAVFVFYFLKHKYRWIWLLLCSYFFYMYLEPMLLLLLWTSTLIDYFCGLKMEKYSDQKIRKRFLILSIVANLGLLFFFKYFIFFTENAVEVLSFFGIQMEATAGEHSDYVKILLPIGISFYTFQTMSYSIDVYRKEIPAERHLGKYALFVSFFPQLVAGPIERSKRLLPQFSKVIHFDTNRIKKGLIMMAWGFFLKLVLADRLGVYVDDIHYNVADYKGLPLLLGSYFFIFQIYYDFSAYCTIAIGAAQVMGYDLMQNFNRPFYLNSIADFWRKWHISLMKWFRDYLYIPLVRKYKFSKVSAMMVVFFFNGLWHGASWTFVVWGVLCGVLLIADNKTIPIRRKILSTLGLSYKMKIIKVLNGAMLFTLIGIVTVFFRSPNIGQAGIYLNNMFSRSSTAFNVYHDWFEFYLSLFLIVVVQIIHFYKGNDRVYELVWNRPRWMRWIIYLLFIVVMVLFSVNRQNNFIYFQF</sequence>
<evidence type="ECO:0000256" key="3">
    <source>
        <dbReference type="ARBA" id="ARBA00022475"/>
    </source>
</evidence>
<dbReference type="InterPro" id="IPR051085">
    <property type="entry name" value="MB_O-acyltransferase"/>
</dbReference>
<accession>K2PTQ9</accession>
<evidence type="ECO:0000313" key="10">
    <source>
        <dbReference type="Proteomes" id="UP000007364"/>
    </source>
</evidence>
<feature type="transmembrane region" description="Helical" evidence="8">
    <location>
        <begin position="418"/>
        <end position="437"/>
    </location>
</feature>
<dbReference type="Proteomes" id="UP000007364">
    <property type="component" value="Unassembled WGS sequence"/>
</dbReference>
<dbReference type="GO" id="GO:0042121">
    <property type="term" value="P:alginic acid biosynthetic process"/>
    <property type="evidence" value="ECO:0007669"/>
    <property type="project" value="InterPro"/>
</dbReference>
<gene>
    <name evidence="9" type="ORF">I215_05440</name>
</gene>
<evidence type="ECO:0000256" key="6">
    <source>
        <dbReference type="ARBA" id="ARBA00023136"/>
    </source>
</evidence>
<evidence type="ECO:0000256" key="8">
    <source>
        <dbReference type="SAM" id="Phobius"/>
    </source>
</evidence>
<dbReference type="OrthoDB" id="9805788at2"/>
<dbReference type="GO" id="GO:0005886">
    <property type="term" value="C:plasma membrane"/>
    <property type="evidence" value="ECO:0007669"/>
    <property type="project" value="UniProtKB-SubCell"/>
</dbReference>
<comment type="caution">
    <text evidence="9">The sequence shown here is derived from an EMBL/GenBank/DDBJ whole genome shotgun (WGS) entry which is preliminary data.</text>
</comment>
<dbReference type="EMBL" id="AMSG01000004">
    <property type="protein sequence ID" value="EKF55970.1"/>
    <property type="molecule type" value="Genomic_DNA"/>
</dbReference>
<evidence type="ECO:0000256" key="4">
    <source>
        <dbReference type="ARBA" id="ARBA00022692"/>
    </source>
</evidence>
<dbReference type="PANTHER" id="PTHR13285">
    <property type="entry name" value="ACYLTRANSFERASE"/>
    <property type="match status" value="1"/>
</dbReference>
<keyword evidence="6 7" id="KW-0472">Membrane</keyword>
<feature type="transmembrane region" description="Helical" evidence="8">
    <location>
        <begin position="372"/>
        <end position="389"/>
    </location>
</feature>
<feature type="transmembrane region" description="Helical" evidence="8">
    <location>
        <begin position="333"/>
        <end position="351"/>
    </location>
</feature>
<dbReference type="PIRSF" id="PIRSF500217">
    <property type="entry name" value="AlgI"/>
    <property type="match status" value="1"/>
</dbReference>
<feature type="transmembrane region" description="Helical" evidence="8">
    <location>
        <begin position="453"/>
        <end position="471"/>
    </location>
</feature>
<dbReference type="PIRSF" id="PIRSF016636">
    <property type="entry name" value="AlgI_DltB"/>
    <property type="match status" value="1"/>
</dbReference>
<evidence type="ECO:0000256" key="7">
    <source>
        <dbReference type="PIRNR" id="PIRNR016636"/>
    </source>
</evidence>
<dbReference type="PATRIC" id="fig|555500.3.peg.1123"/>
<comment type="subcellular location">
    <subcellularLocation>
        <location evidence="1">Cell membrane</location>
        <topology evidence="1">Multi-pass membrane protein</topology>
    </subcellularLocation>
</comment>
<dbReference type="GO" id="GO:0016746">
    <property type="term" value="F:acyltransferase activity"/>
    <property type="evidence" value="ECO:0007669"/>
    <property type="project" value="UniProtKB-KW"/>
</dbReference>
<dbReference type="InterPro" id="IPR028362">
    <property type="entry name" value="AlgI"/>
</dbReference>
<keyword evidence="7" id="KW-0012">Acyltransferase</keyword>
<dbReference type="PANTHER" id="PTHR13285:SF18">
    <property type="entry name" value="PROTEIN-CYSTEINE N-PALMITOYLTRANSFERASE RASP"/>
    <property type="match status" value="1"/>
</dbReference>
<feature type="transmembrane region" description="Helical" evidence="8">
    <location>
        <begin position="199"/>
        <end position="220"/>
    </location>
</feature>
<evidence type="ECO:0000256" key="1">
    <source>
        <dbReference type="ARBA" id="ARBA00004651"/>
    </source>
</evidence>
<keyword evidence="10" id="KW-1185">Reference proteome</keyword>
<comment type="similarity">
    <text evidence="2 7">Belongs to the membrane-bound acyltransferase family.</text>
</comment>
<dbReference type="Pfam" id="PF03062">
    <property type="entry name" value="MBOAT"/>
    <property type="match status" value="1"/>
</dbReference>
<keyword evidence="3 7" id="KW-1003">Cell membrane</keyword>
<protein>
    <submittedName>
        <fullName evidence="9">Alginate O-acetyltransferase</fullName>
    </submittedName>
</protein>
<feature type="transmembrane region" description="Helical" evidence="8">
    <location>
        <begin position="28"/>
        <end position="56"/>
    </location>
</feature>
<dbReference type="InterPro" id="IPR024194">
    <property type="entry name" value="Ac/AlaTfrase_AlgI/DltB"/>
</dbReference>
<evidence type="ECO:0000256" key="5">
    <source>
        <dbReference type="ARBA" id="ARBA00022989"/>
    </source>
</evidence>
<dbReference type="InterPro" id="IPR004299">
    <property type="entry name" value="MBOAT_fam"/>
</dbReference>